<feature type="region of interest" description="Disordered" evidence="1">
    <location>
        <begin position="23"/>
        <end position="102"/>
    </location>
</feature>
<organism evidence="2 3">
    <name type="scientific">Frieseomelitta varia</name>
    <dbReference type="NCBI Taxonomy" id="561572"/>
    <lineage>
        <taxon>Eukaryota</taxon>
        <taxon>Metazoa</taxon>
        <taxon>Ecdysozoa</taxon>
        <taxon>Arthropoda</taxon>
        <taxon>Hexapoda</taxon>
        <taxon>Insecta</taxon>
        <taxon>Pterygota</taxon>
        <taxon>Neoptera</taxon>
        <taxon>Endopterygota</taxon>
        <taxon>Hymenoptera</taxon>
        <taxon>Apocrita</taxon>
        <taxon>Aculeata</taxon>
        <taxon>Apoidea</taxon>
        <taxon>Anthophila</taxon>
        <taxon>Apidae</taxon>
        <taxon>Frieseomelitta</taxon>
    </lineage>
</organism>
<dbReference type="AlphaFoldDB" id="A0A833RZI1"/>
<dbReference type="Proteomes" id="UP000655588">
    <property type="component" value="Unassembled WGS sequence"/>
</dbReference>
<gene>
    <name evidence="2" type="ORF">E2986_13065</name>
</gene>
<evidence type="ECO:0000256" key="1">
    <source>
        <dbReference type="SAM" id="MobiDB-lite"/>
    </source>
</evidence>
<evidence type="ECO:0000313" key="2">
    <source>
        <dbReference type="EMBL" id="KAF3420922.1"/>
    </source>
</evidence>
<feature type="compositionally biased region" description="Polar residues" evidence="1">
    <location>
        <begin position="88"/>
        <end position="102"/>
    </location>
</feature>
<evidence type="ECO:0000313" key="3">
    <source>
        <dbReference type="Proteomes" id="UP000655588"/>
    </source>
</evidence>
<keyword evidence="3" id="KW-1185">Reference proteome</keyword>
<name>A0A833RZI1_9HYME</name>
<reference evidence="2" key="1">
    <citation type="submission" date="2019-11" db="EMBL/GenBank/DDBJ databases">
        <title>The nuclear and mitochondrial genomes of Frieseomelitta varia - a highly eusocial stingless bee (Meliponini) with a permanently sterile worker caste.</title>
        <authorList>
            <person name="Freitas F.C.P."/>
            <person name="Lourenco A.P."/>
            <person name="Nunes F.M.F."/>
            <person name="Paschoal A.R."/>
            <person name="Abreu F.C.P."/>
            <person name="Barbin F.O."/>
            <person name="Bataglia L."/>
            <person name="Cardoso-Junior C.A.M."/>
            <person name="Cervoni M.S."/>
            <person name="Silva S.R."/>
            <person name="Dalarmi F."/>
            <person name="Del Lama M.A."/>
            <person name="Depintor T.S."/>
            <person name="Ferreira K.M."/>
            <person name="Goria P.S."/>
            <person name="Jaskot M.C."/>
            <person name="Lago D.C."/>
            <person name="Luna-Lucena D."/>
            <person name="Moda L.M."/>
            <person name="Nascimento L."/>
            <person name="Pedrino M."/>
            <person name="Rabico F.O."/>
            <person name="Sanches F.C."/>
            <person name="Santos D.E."/>
            <person name="Santos C.G."/>
            <person name="Vieira J."/>
            <person name="Lopes T.F."/>
            <person name="Barchuk A.R."/>
            <person name="Hartfelder K."/>
            <person name="Simoes Z.L.P."/>
            <person name="Bitondi M.M.G."/>
            <person name="Pinheiro D.G."/>
        </authorList>
    </citation>
    <scope>NUCLEOTIDE SEQUENCE</scope>
    <source>
        <strain evidence="2">USP_RPSP 00005682</strain>
        <tissue evidence="2">Whole individual</tissue>
    </source>
</reference>
<dbReference type="EMBL" id="WNWW01000909">
    <property type="protein sequence ID" value="KAF3420922.1"/>
    <property type="molecule type" value="Genomic_DNA"/>
</dbReference>
<proteinExistence type="predicted"/>
<protein>
    <submittedName>
        <fullName evidence="2">Uncharacterized protein</fullName>
    </submittedName>
</protein>
<sequence length="102" mass="11637">MNRKAFVRVDRAERNTTKIAWRTIDRDKTEDNTQENQVTPPRRALRLVRTQRAQVDAPKDQSDLPGEDQVVAEQNPGAYREVEDSRATRQARSRTVGSMTAG</sequence>
<accession>A0A833RZI1</accession>
<comment type="caution">
    <text evidence="2">The sequence shown here is derived from an EMBL/GenBank/DDBJ whole genome shotgun (WGS) entry which is preliminary data.</text>
</comment>